<gene>
    <name evidence="5" type="ORF">M9458_000932</name>
</gene>
<dbReference type="SUPFAM" id="SSF49313">
    <property type="entry name" value="Cadherin-like"/>
    <property type="match status" value="1"/>
</dbReference>
<reference evidence="5 6" key="1">
    <citation type="submission" date="2024-05" db="EMBL/GenBank/DDBJ databases">
        <title>Genome sequencing and assembly of Indian major carp, Cirrhinus mrigala (Hamilton, 1822).</title>
        <authorList>
            <person name="Mohindra V."/>
            <person name="Chowdhury L.M."/>
            <person name="Lal K."/>
            <person name="Jena J.K."/>
        </authorList>
    </citation>
    <scope>NUCLEOTIDE SEQUENCE [LARGE SCALE GENOMIC DNA]</scope>
    <source>
        <strain evidence="5">CM1030</strain>
        <tissue evidence="5">Blood</tissue>
    </source>
</reference>
<name>A0ABD0RWQ1_CIRMR</name>
<evidence type="ECO:0000256" key="3">
    <source>
        <dbReference type="ARBA" id="ARBA00022837"/>
    </source>
</evidence>
<keyword evidence="4" id="KW-0472">Membrane</keyword>
<dbReference type="InterPro" id="IPR020894">
    <property type="entry name" value="Cadherin_CS"/>
</dbReference>
<organism evidence="5 6">
    <name type="scientific">Cirrhinus mrigala</name>
    <name type="common">Mrigala</name>
    <dbReference type="NCBI Taxonomy" id="683832"/>
    <lineage>
        <taxon>Eukaryota</taxon>
        <taxon>Metazoa</taxon>
        <taxon>Chordata</taxon>
        <taxon>Craniata</taxon>
        <taxon>Vertebrata</taxon>
        <taxon>Euteleostomi</taxon>
        <taxon>Actinopterygii</taxon>
        <taxon>Neopterygii</taxon>
        <taxon>Teleostei</taxon>
        <taxon>Ostariophysi</taxon>
        <taxon>Cypriniformes</taxon>
        <taxon>Cyprinidae</taxon>
        <taxon>Labeoninae</taxon>
        <taxon>Labeonini</taxon>
        <taxon>Cirrhinus</taxon>
    </lineage>
</organism>
<evidence type="ECO:0000313" key="6">
    <source>
        <dbReference type="Proteomes" id="UP001529510"/>
    </source>
</evidence>
<keyword evidence="3" id="KW-0106">Calcium</keyword>
<dbReference type="PROSITE" id="PS00232">
    <property type="entry name" value="CADHERIN_1"/>
    <property type="match status" value="1"/>
</dbReference>
<dbReference type="Gene3D" id="2.60.40.60">
    <property type="entry name" value="Cadherins"/>
    <property type="match status" value="2"/>
</dbReference>
<dbReference type="Proteomes" id="UP001529510">
    <property type="component" value="Unassembled WGS sequence"/>
</dbReference>
<comment type="caution">
    <text evidence="5">The sequence shown here is derived from an EMBL/GenBank/DDBJ whole genome shotgun (WGS) entry which is preliminary data.</text>
</comment>
<dbReference type="PANTHER" id="PTHR24027">
    <property type="entry name" value="CADHERIN-23"/>
    <property type="match status" value="1"/>
</dbReference>
<evidence type="ECO:0000313" key="5">
    <source>
        <dbReference type="EMBL" id="KAL0202914.1"/>
    </source>
</evidence>
<proteinExistence type="predicted"/>
<keyword evidence="2" id="KW-0677">Repeat</keyword>
<evidence type="ECO:0000256" key="4">
    <source>
        <dbReference type="ARBA" id="ARBA00023136"/>
    </source>
</evidence>
<dbReference type="InterPro" id="IPR039808">
    <property type="entry name" value="Cadherin"/>
</dbReference>
<feature type="non-terminal residue" evidence="5">
    <location>
        <position position="1"/>
    </location>
</feature>
<protein>
    <recommendedName>
        <fullName evidence="7">Cadherin domain-containing protein</fullName>
    </recommendedName>
</protein>
<dbReference type="GO" id="GO:0009653">
    <property type="term" value="P:anatomical structure morphogenesis"/>
    <property type="evidence" value="ECO:0007669"/>
    <property type="project" value="UniProtKB-ARBA"/>
</dbReference>
<keyword evidence="6" id="KW-1185">Reference proteome</keyword>
<dbReference type="PANTHER" id="PTHR24027:SF438">
    <property type="entry name" value="CADHERIN 23"/>
    <property type="match status" value="1"/>
</dbReference>
<sequence>DDASKTADAVVSVTIEDGNDNPPKFDQDEYTVSIPENSPQDQFVLQITVTDLDL</sequence>
<evidence type="ECO:0000256" key="2">
    <source>
        <dbReference type="ARBA" id="ARBA00022737"/>
    </source>
</evidence>
<accession>A0ABD0RWQ1</accession>
<comment type="subcellular location">
    <subcellularLocation>
        <location evidence="1">Membrane</location>
    </subcellularLocation>
</comment>
<evidence type="ECO:0008006" key="7">
    <source>
        <dbReference type="Google" id="ProtNLM"/>
    </source>
</evidence>
<dbReference type="GO" id="GO:0016020">
    <property type="term" value="C:membrane"/>
    <property type="evidence" value="ECO:0007669"/>
    <property type="project" value="UniProtKB-SubCell"/>
</dbReference>
<dbReference type="InterPro" id="IPR015919">
    <property type="entry name" value="Cadherin-like_sf"/>
</dbReference>
<dbReference type="InterPro" id="IPR002126">
    <property type="entry name" value="Cadherin-like_dom"/>
</dbReference>
<evidence type="ECO:0000256" key="1">
    <source>
        <dbReference type="ARBA" id="ARBA00004370"/>
    </source>
</evidence>
<feature type="non-terminal residue" evidence="5">
    <location>
        <position position="54"/>
    </location>
</feature>
<dbReference type="EMBL" id="JAMKFB020000001">
    <property type="protein sequence ID" value="KAL0202914.1"/>
    <property type="molecule type" value="Genomic_DNA"/>
</dbReference>
<dbReference type="AlphaFoldDB" id="A0ABD0RWQ1"/>
<dbReference type="PRINTS" id="PR00205">
    <property type="entry name" value="CADHERIN"/>
</dbReference>